<dbReference type="InterPro" id="IPR049492">
    <property type="entry name" value="BD-FAE-like_dom"/>
</dbReference>
<dbReference type="SUPFAM" id="SSF53474">
    <property type="entry name" value="alpha/beta-Hydrolases"/>
    <property type="match status" value="1"/>
</dbReference>
<name>A0A5J4IYU1_9FLAO</name>
<comment type="caution">
    <text evidence="2">The sequence shown here is derived from an EMBL/GenBank/DDBJ whole genome shotgun (WGS) entry which is preliminary data.</text>
</comment>
<feature type="domain" description="BD-FAE-like" evidence="1">
    <location>
        <begin position="72"/>
        <end position="183"/>
    </location>
</feature>
<keyword evidence="3" id="KW-1185">Reference proteome</keyword>
<reference evidence="2 3" key="1">
    <citation type="submission" date="2019-08" db="EMBL/GenBank/DDBJ databases">
        <title>Draft genome sequence of Ulvibacter marinus type strain NBRC 109484.</title>
        <authorList>
            <person name="Kawano K."/>
            <person name="Ushijima N."/>
            <person name="Kihara M."/>
            <person name="Itoh H."/>
        </authorList>
    </citation>
    <scope>NUCLEOTIDE SEQUENCE [LARGE SCALE GENOMIC DNA]</scope>
    <source>
        <strain evidence="2 3">NBRC 109484</strain>
    </source>
</reference>
<organism evidence="2 3">
    <name type="scientific">Patiriisocius marinus</name>
    <dbReference type="NCBI Taxonomy" id="1397112"/>
    <lineage>
        <taxon>Bacteria</taxon>
        <taxon>Pseudomonadati</taxon>
        <taxon>Bacteroidota</taxon>
        <taxon>Flavobacteriia</taxon>
        <taxon>Flavobacteriales</taxon>
        <taxon>Flavobacteriaceae</taxon>
        <taxon>Patiriisocius</taxon>
    </lineage>
</organism>
<gene>
    <name evidence="2" type="ORF">ULMA_17600</name>
</gene>
<evidence type="ECO:0000313" key="2">
    <source>
        <dbReference type="EMBL" id="GER59652.1"/>
    </source>
</evidence>
<dbReference type="EMBL" id="BKCG01000004">
    <property type="protein sequence ID" value="GER59652.1"/>
    <property type="molecule type" value="Genomic_DNA"/>
</dbReference>
<evidence type="ECO:0000259" key="1">
    <source>
        <dbReference type="Pfam" id="PF20434"/>
    </source>
</evidence>
<dbReference type="Gene3D" id="3.40.50.1820">
    <property type="entry name" value="alpha/beta hydrolase"/>
    <property type="match status" value="1"/>
</dbReference>
<evidence type="ECO:0000313" key="3">
    <source>
        <dbReference type="Proteomes" id="UP000326509"/>
    </source>
</evidence>
<dbReference type="OrthoDB" id="9777975at2"/>
<dbReference type="RefSeq" id="WP_151674112.1">
    <property type="nucleotide sequence ID" value="NZ_BKCG01000004.1"/>
</dbReference>
<dbReference type="Proteomes" id="UP000326509">
    <property type="component" value="Unassembled WGS sequence"/>
</dbReference>
<protein>
    <recommendedName>
        <fullName evidence="1">BD-FAE-like domain-containing protein</fullName>
    </recommendedName>
</protein>
<dbReference type="AlphaFoldDB" id="A0A5J4IYU1"/>
<dbReference type="InterPro" id="IPR029058">
    <property type="entry name" value="AB_hydrolase_fold"/>
</dbReference>
<proteinExistence type="predicted"/>
<dbReference type="Pfam" id="PF20434">
    <property type="entry name" value="BD-FAE"/>
    <property type="match status" value="1"/>
</dbReference>
<sequence>MKSLLYIALCAIAISCSREGITDLPLIEENLETQYNSIDLDNYLAKPVIDVPEGTLFYQNIPYGENQRQVIDLFLPKNFSVLASFEPLGIVLNIHGGGFMAGDKGVIYQNENDIYQYLENNIAFISMNYRFIEEDNPDSLGVLKCFNDSERVLSFIQYLSNLVNISPNNIFIKGESSGAGIAQYLIANPVFSSRITGVSLNAPQSTYDFLKFNKIFQEFNFDLYQYVSLANLENRVINFYGGSQIEQLEDDPIIVNNRVEVSLSKTFNTYEGTLRIKAGNEGIPYNSLGNLNELLHHQIHAIQIYNKAVNAGLFVDAQIPYLNIESNLTELEFILESINQ</sequence>
<accession>A0A5J4IYU1</accession>
<dbReference type="PROSITE" id="PS51257">
    <property type="entry name" value="PROKAR_LIPOPROTEIN"/>
    <property type="match status" value="1"/>
</dbReference>